<dbReference type="AlphaFoldDB" id="A0AAU9NDE1"/>
<dbReference type="EMBL" id="CAKMRJ010003334">
    <property type="protein sequence ID" value="CAH1433618.1"/>
    <property type="molecule type" value="Genomic_DNA"/>
</dbReference>
<evidence type="ECO:0000256" key="1">
    <source>
        <dbReference type="ARBA" id="ARBA00006974"/>
    </source>
</evidence>
<reference evidence="2 3" key="1">
    <citation type="submission" date="2022-01" db="EMBL/GenBank/DDBJ databases">
        <authorList>
            <person name="Xiong W."/>
            <person name="Schranz E."/>
        </authorList>
    </citation>
    <scope>NUCLEOTIDE SEQUENCE [LARGE SCALE GENOMIC DNA]</scope>
</reference>
<evidence type="ECO:0000313" key="3">
    <source>
        <dbReference type="Proteomes" id="UP001157418"/>
    </source>
</evidence>
<dbReference type="PANTHER" id="PTHR31929">
    <property type="entry name" value="SAUR-LIKE AUXIN-RESPONSIVE PROTEIN FAMILY-RELATED"/>
    <property type="match status" value="1"/>
</dbReference>
<comment type="caution">
    <text evidence="2">The sequence shown here is derived from an EMBL/GenBank/DDBJ whole genome shotgun (WGS) entry which is preliminary data.</text>
</comment>
<dbReference type="GO" id="GO:0009733">
    <property type="term" value="P:response to auxin"/>
    <property type="evidence" value="ECO:0007669"/>
    <property type="project" value="InterPro"/>
</dbReference>
<evidence type="ECO:0000313" key="2">
    <source>
        <dbReference type="EMBL" id="CAH1433618.1"/>
    </source>
</evidence>
<name>A0AAU9NDE1_9ASTR</name>
<organism evidence="2 3">
    <name type="scientific">Lactuca virosa</name>
    <dbReference type="NCBI Taxonomy" id="75947"/>
    <lineage>
        <taxon>Eukaryota</taxon>
        <taxon>Viridiplantae</taxon>
        <taxon>Streptophyta</taxon>
        <taxon>Embryophyta</taxon>
        <taxon>Tracheophyta</taxon>
        <taxon>Spermatophyta</taxon>
        <taxon>Magnoliopsida</taxon>
        <taxon>eudicotyledons</taxon>
        <taxon>Gunneridae</taxon>
        <taxon>Pentapetalae</taxon>
        <taxon>asterids</taxon>
        <taxon>campanulids</taxon>
        <taxon>Asterales</taxon>
        <taxon>Asteraceae</taxon>
        <taxon>Cichorioideae</taxon>
        <taxon>Cichorieae</taxon>
        <taxon>Lactucinae</taxon>
        <taxon>Lactuca</taxon>
    </lineage>
</organism>
<gene>
    <name evidence="2" type="ORF">LVIROSA_LOCUS20202</name>
</gene>
<keyword evidence="3" id="KW-1185">Reference proteome</keyword>
<dbReference type="Proteomes" id="UP001157418">
    <property type="component" value="Unassembled WGS sequence"/>
</dbReference>
<comment type="similarity">
    <text evidence="1">Belongs to the ARG7 family.</text>
</comment>
<accession>A0AAU9NDE1</accession>
<proteinExistence type="inferred from homology"/>
<dbReference type="Pfam" id="PF02519">
    <property type="entry name" value="Auxin_inducible"/>
    <property type="match status" value="1"/>
</dbReference>
<evidence type="ECO:0008006" key="4">
    <source>
        <dbReference type="Google" id="ProtNLM"/>
    </source>
</evidence>
<sequence>MGIRMPRILQARQILQRSFSNGTHTTATDLSKGYFAVYVGEQENQCFVILVSLLRQYSFQDLLRETEEEFGFDHPMGGLTIPRGEQIILCSCKSLGIILKSSYIILFVNTFL</sequence>
<dbReference type="InterPro" id="IPR003676">
    <property type="entry name" value="SAUR_fam"/>
</dbReference>
<protein>
    <recommendedName>
        <fullName evidence="4">Auxin-responsive protein</fullName>
    </recommendedName>
</protein>